<accession>A0ABP6FY96</accession>
<dbReference type="InterPro" id="IPR050491">
    <property type="entry name" value="AmpC-like"/>
</dbReference>
<dbReference type="PANTHER" id="PTHR46825:SF7">
    <property type="entry name" value="D-ALANYL-D-ALANINE CARBOXYPEPTIDASE"/>
    <property type="match status" value="1"/>
</dbReference>
<sequence length="418" mass="44531">MPYRRRRTAVAIATALTATAVAAVLGATTAVAVPTATAHTARPGASAAQLPPGADALRQAIAGLPSADATAAQVRLGGAQGSWQGTSGESDIRTHRAPKGDERFRAGSITKVFTAALALQLVHEGKLDLDGTVQQYLPELLPANYPDVKVKQLLNYTSGLPSANDPGDFASQYERRFTTWDHVQLVKRGFTQPMEFAPGTQQHYSNIGYNVLGLLIEKVTGHSYESELRDRVLRPTGLKDTYSPGNDPRIHGRHTHGYQAVKAADGSTQLIDVTDWNQSITWASGDLVTTTADLERFTTALFRGRIVPERELALMFTVPDVPAYGGGKATYSSGLSRYVYDDGKKKTEVWGKTGDRYGYVNGFAATKNLSSTLVYAVNGTDAKGKEMNAVVGRIIGAFGKAAQAAQGTQAASAARTGS</sequence>
<dbReference type="InterPro" id="IPR006311">
    <property type="entry name" value="TAT_signal"/>
</dbReference>
<dbReference type="EMBL" id="BAAASL010000001">
    <property type="protein sequence ID" value="GAA2706735.1"/>
    <property type="molecule type" value="Genomic_DNA"/>
</dbReference>
<proteinExistence type="predicted"/>
<gene>
    <name evidence="3" type="ORF">GCM10010315_00040</name>
</gene>
<organism evidence="3 4">
    <name type="scientific">Streptomyces luteosporeus</name>
    <dbReference type="NCBI Taxonomy" id="173856"/>
    <lineage>
        <taxon>Bacteria</taxon>
        <taxon>Bacillati</taxon>
        <taxon>Actinomycetota</taxon>
        <taxon>Actinomycetes</taxon>
        <taxon>Kitasatosporales</taxon>
        <taxon>Streptomycetaceae</taxon>
        <taxon>Streptomyces</taxon>
    </lineage>
</organism>
<evidence type="ECO:0000313" key="4">
    <source>
        <dbReference type="Proteomes" id="UP001500886"/>
    </source>
</evidence>
<keyword evidence="1" id="KW-0732">Signal</keyword>
<feature type="signal peptide" evidence="1">
    <location>
        <begin position="1"/>
        <end position="22"/>
    </location>
</feature>
<dbReference type="GO" id="GO:0016787">
    <property type="term" value="F:hydrolase activity"/>
    <property type="evidence" value="ECO:0007669"/>
    <property type="project" value="UniProtKB-KW"/>
</dbReference>
<dbReference type="InterPro" id="IPR001466">
    <property type="entry name" value="Beta-lactam-related"/>
</dbReference>
<evidence type="ECO:0000313" key="3">
    <source>
        <dbReference type="EMBL" id="GAA2706735.1"/>
    </source>
</evidence>
<name>A0ABP6FY96_9ACTN</name>
<dbReference type="Gene3D" id="3.40.710.10">
    <property type="entry name" value="DD-peptidase/beta-lactamase superfamily"/>
    <property type="match status" value="1"/>
</dbReference>
<reference evidence="4" key="1">
    <citation type="journal article" date="2019" name="Int. J. Syst. Evol. Microbiol.">
        <title>The Global Catalogue of Microorganisms (GCM) 10K type strain sequencing project: providing services to taxonomists for standard genome sequencing and annotation.</title>
        <authorList>
            <consortium name="The Broad Institute Genomics Platform"/>
            <consortium name="The Broad Institute Genome Sequencing Center for Infectious Disease"/>
            <person name="Wu L."/>
            <person name="Ma J."/>
        </authorList>
    </citation>
    <scope>NUCLEOTIDE SEQUENCE [LARGE SCALE GENOMIC DNA]</scope>
    <source>
        <strain evidence="4">JCM 4542</strain>
    </source>
</reference>
<evidence type="ECO:0000256" key="1">
    <source>
        <dbReference type="SAM" id="SignalP"/>
    </source>
</evidence>
<evidence type="ECO:0000259" key="2">
    <source>
        <dbReference type="Pfam" id="PF00144"/>
    </source>
</evidence>
<dbReference type="Pfam" id="PF00144">
    <property type="entry name" value="Beta-lactamase"/>
    <property type="match status" value="1"/>
</dbReference>
<keyword evidence="4" id="KW-1185">Reference proteome</keyword>
<comment type="caution">
    <text evidence="3">The sequence shown here is derived from an EMBL/GenBank/DDBJ whole genome shotgun (WGS) entry which is preliminary data.</text>
</comment>
<protein>
    <submittedName>
        <fullName evidence="3">Serine hydrolase domain-containing protein</fullName>
    </submittedName>
</protein>
<dbReference type="InterPro" id="IPR012338">
    <property type="entry name" value="Beta-lactam/transpept-like"/>
</dbReference>
<dbReference type="SUPFAM" id="SSF56601">
    <property type="entry name" value="beta-lactamase/transpeptidase-like"/>
    <property type="match status" value="1"/>
</dbReference>
<feature type="domain" description="Beta-lactamase-related" evidence="2">
    <location>
        <begin position="42"/>
        <end position="386"/>
    </location>
</feature>
<dbReference type="Proteomes" id="UP001500886">
    <property type="component" value="Unassembled WGS sequence"/>
</dbReference>
<dbReference type="RefSeq" id="WP_344432454.1">
    <property type="nucleotide sequence ID" value="NZ_BAAASL010000001.1"/>
</dbReference>
<dbReference type="PROSITE" id="PS51318">
    <property type="entry name" value="TAT"/>
    <property type="match status" value="1"/>
</dbReference>
<feature type="chain" id="PRO_5046178152" evidence="1">
    <location>
        <begin position="23"/>
        <end position="418"/>
    </location>
</feature>
<dbReference type="PANTHER" id="PTHR46825">
    <property type="entry name" value="D-ALANYL-D-ALANINE-CARBOXYPEPTIDASE/ENDOPEPTIDASE AMPH"/>
    <property type="match status" value="1"/>
</dbReference>
<keyword evidence="3" id="KW-0378">Hydrolase</keyword>